<evidence type="ECO:0000256" key="1">
    <source>
        <dbReference type="ARBA" id="ARBA00004651"/>
    </source>
</evidence>
<evidence type="ECO:0000256" key="8">
    <source>
        <dbReference type="SAM" id="Phobius"/>
    </source>
</evidence>
<accession>A0A1L7WJG7</accession>
<evidence type="ECO:0000313" key="10">
    <source>
        <dbReference type="Proteomes" id="UP000184330"/>
    </source>
</evidence>
<dbReference type="GO" id="GO:0005886">
    <property type="term" value="C:plasma membrane"/>
    <property type="evidence" value="ECO:0007669"/>
    <property type="project" value="UniProtKB-SubCell"/>
</dbReference>
<dbReference type="GO" id="GO:0005254">
    <property type="term" value="F:chloride channel activity"/>
    <property type="evidence" value="ECO:0007669"/>
    <property type="project" value="InterPro"/>
</dbReference>
<evidence type="ECO:0000256" key="7">
    <source>
        <dbReference type="ARBA" id="ARBA00023136"/>
    </source>
</evidence>
<keyword evidence="2" id="KW-0813">Transport</keyword>
<feature type="transmembrane region" description="Helical" evidence="8">
    <location>
        <begin position="177"/>
        <end position="196"/>
    </location>
</feature>
<dbReference type="PANTHER" id="PTHR33281:SF19">
    <property type="entry name" value="VOLTAGE-DEPENDENT ANION CHANNEL-FORMING PROTEIN YNEE"/>
    <property type="match status" value="1"/>
</dbReference>
<comment type="subcellular location">
    <subcellularLocation>
        <location evidence="1">Cell membrane</location>
        <topology evidence="1">Multi-pass membrane protein</topology>
    </subcellularLocation>
</comment>
<evidence type="ECO:0000313" key="9">
    <source>
        <dbReference type="EMBL" id="CZR52888.1"/>
    </source>
</evidence>
<dbReference type="PANTHER" id="PTHR33281">
    <property type="entry name" value="UPF0187 PROTEIN YNEE"/>
    <property type="match status" value="1"/>
</dbReference>
<evidence type="ECO:0000256" key="3">
    <source>
        <dbReference type="ARBA" id="ARBA00022475"/>
    </source>
</evidence>
<keyword evidence="7 8" id="KW-0472">Membrane</keyword>
<keyword evidence="10" id="KW-1185">Reference proteome</keyword>
<feature type="transmembrane region" description="Helical" evidence="8">
    <location>
        <begin position="152"/>
        <end position="171"/>
    </location>
</feature>
<dbReference type="Pfam" id="PF25539">
    <property type="entry name" value="Bestrophin_2"/>
    <property type="match status" value="1"/>
</dbReference>
<keyword evidence="3" id="KW-1003">Cell membrane</keyword>
<reference evidence="9 10" key="1">
    <citation type="submission" date="2016-03" db="EMBL/GenBank/DDBJ databases">
        <authorList>
            <person name="Ploux O."/>
        </authorList>
    </citation>
    <scope>NUCLEOTIDE SEQUENCE [LARGE SCALE GENOMIC DNA]</scope>
    <source>
        <strain evidence="9 10">UAMH 11012</strain>
    </source>
</reference>
<dbReference type="EMBL" id="FJOG01000003">
    <property type="protein sequence ID" value="CZR52888.1"/>
    <property type="molecule type" value="Genomic_DNA"/>
</dbReference>
<dbReference type="Proteomes" id="UP000184330">
    <property type="component" value="Unassembled WGS sequence"/>
</dbReference>
<gene>
    <name evidence="9" type="ORF">PAC_02765</name>
</gene>
<sequence length="263" mass="29618">MQSSYSRWWEGRIQWDKLSADSRSFARTIWLHVPLPSAEPPGNPNDVPDKIEVIRCVHTLAVALKHHLRGEREWSECADLEQLLVHLPNYNYTATNHPVTLTLHLSSAVERYRLLPPGILDTQVLTHLLTHVDGFTSVISACERLLRTPIPLGYNIAISRIVWIFVFALPSQLWGELGWWSIAVTIITAYALFALAEIGLEIENPWGEGPNDLDLDRYCNLLRLDLDDIIAHPQGSDNGVKLYSISRSNPVLIDVGNSSSTLE</sequence>
<dbReference type="OrthoDB" id="1368at2759"/>
<dbReference type="InterPro" id="IPR044669">
    <property type="entry name" value="YneE/VCCN1/2-like"/>
</dbReference>
<proteinExistence type="predicted"/>
<keyword evidence="5 8" id="KW-1133">Transmembrane helix</keyword>
<protein>
    <submittedName>
        <fullName evidence="9">Uncharacterized protein</fullName>
    </submittedName>
</protein>
<name>A0A1L7WJG7_9HELO</name>
<dbReference type="AlphaFoldDB" id="A0A1L7WJG7"/>
<organism evidence="9 10">
    <name type="scientific">Phialocephala subalpina</name>
    <dbReference type="NCBI Taxonomy" id="576137"/>
    <lineage>
        <taxon>Eukaryota</taxon>
        <taxon>Fungi</taxon>
        <taxon>Dikarya</taxon>
        <taxon>Ascomycota</taxon>
        <taxon>Pezizomycotina</taxon>
        <taxon>Leotiomycetes</taxon>
        <taxon>Helotiales</taxon>
        <taxon>Mollisiaceae</taxon>
        <taxon>Phialocephala</taxon>
        <taxon>Phialocephala fortinii species complex</taxon>
    </lineage>
</organism>
<evidence type="ECO:0000256" key="4">
    <source>
        <dbReference type="ARBA" id="ARBA00022692"/>
    </source>
</evidence>
<keyword evidence="6" id="KW-0406">Ion transport</keyword>
<evidence type="ECO:0000256" key="5">
    <source>
        <dbReference type="ARBA" id="ARBA00022989"/>
    </source>
</evidence>
<evidence type="ECO:0000256" key="6">
    <source>
        <dbReference type="ARBA" id="ARBA00023065"/>
    </source>
</evidence>
<evidence type="ECO:0000256" key="2">
    <source>
        <dbReference type="ARBA" id="ARBA00022448"/>
    </source>
</evidence>
<dbReference type="STRING" id="576137.A0A1L7WJG7"/>
<keyword evidence="4 8" id="KW-0812">Transmembrane</keyword>